<evidence type="ECO:0000256" key="1">
    <source>
        <dbReference type="ARBA" id="ARBA00004618"/>
    </source>
</evidence>
<keyword evidence="6" id="KW-0969">Cilium</keyword>
<dbReference type="PANTHER" id="PTHR35903:SF1">
    <property type="entry name" value="FLAGELLIN B1"/>
    <property type="match status" value="1"/>
</dbReference>
<keyword evidence="6" id="KW-0966">Cell projection</keyword>
<name>A0A8G1A391_9EURY</name>
<dbReference type="RefSeq" id="WP_220681565.1">
    <property type="nucleotide sequence ID" value="NZ_CP037968.1"/>
</dbReference>
<comment type="subcellular location">
    <subcellularLocation>
        <location evidence="1 4">Archaeal flagellum</location>
    </subcellularLocation>
</comment>
<evidence type="ECO:0000256" key="2">
    <source>
        <dbReference type="ARBA" id="ARBA00010256"/>
    </source>
</evidence>
<dbReference type="KEGG" id="mfk:E2N92_12845"/>
<reference evidence="6" key="2">
    <citation type="submission" date="2019-03" db="EMBL/GenBank/DDBJ databases">
        <authorList>
            <person name="Chen S.-C."/>
            <person name="Wu S.-Y."/>
            <person name="Lai M.-C."/>
        </authorList>
    </citation>
    <scope>NUCLEOTIDE SEQUENCE</scope>
    <source>
        <strain evidence="6">ML15</strain>
    </source>
</reference>
<gene>
    <name evidence="6" type="ORF">E2N92_12845</name>
</gene>
<organism evidence="6 7">
    <name type="scientific">Methanofollis formosanus</name>
    <dbReference type="NCBI Taxonomy" id="299308"/>
    <lineage>
        <taxon>Archaea</taxon>
        <taxon>Methanobacteriati</taxon>
        <taxon>Methanobacteriota</taxon>
        <taxon>Stenosarchaea group</taxon>
        <taxon>Methanomicrobia</taxon>
        <taxon>Methanomicrobiales</taxon>
        <taxon>Methanomicrobiaceae</taxon>
        <taxon>Methanofollis</taxon>
    </lineage>
</organism>
<dbReference type="AlphaFoldDB" id="A0A8G1A391"/>
<evidence type="ECO:0000256" key="3">
    <source>
        <dbReference type="ARBA" id="ARBA00022440"/>
    </source>
</evidence>
<evidence type="ECO:0000256" key="5">
    <source>
        <dbReference type="SAM" id="Phobius"/>
    </source>
</evidence>
<feature type="transmembrane region" description="Helical" evidence="5">
    <location>
        <begin position="12"/>
        <end position="34"/>
    </location>
</feature>
<proteinExistence type="inferred from homology"/>
<keyword evidence="5" id="KW-1133">Transmembrane helix</keyword>
<keyword evidence="7" id="KW-1185">Reference proteome</keyword>
<protein>
    <recommendedName>
        <fullName evidence="4">Flagellin</fullName>
    </recommendedName>
</protein>
<sequence>MKFMRNEEGFTGLEAAIVLIAFVVVAAVFSYVMLGAGFFTSQKSQEVVHSSVAQASSSVEVVGNVIGLGDGSNHVDYVDFTIATTAGGSAFDLNNLVMTYWDQKHSSVITNSTKITPTGITLDTTKTLTAGQWGVIKYMNDQDGGSYDSIVEPGEQVVIEVAIPNDLGVNEAFAIELKPAVGATLQVKRTTPPQIDDVNVLY</sequence>
<dbReference type="GO" id="GO:0097589">
    <property type="term" value="C:archaeal-type flagellum"/>
    <property type="evidence" value="ECO:0007669"/>
    <property type="project" value="UniProtKB-SubCell"/>
</dbReference>
<dbReference type="NCBIfam" id="TIGR02537">
    <property type="entry name" value="arch_flag_Nterm"/>
    <property type="match status" value="1"/>
</dbReference>
<dbReference type="GO" id="GO:0005198">
    <property type="term" value="F:structural molecule activity"/>
    <property type="evidence" value="ECO:0007669"/>
    <property type="project" value="InterPro"/>
</dbReference>
<dbReference type="PANTHER" id="PTHR35903">
    <property type="entry name" value="FLAGELLIN B1"/>
    <property type="match status" value="1"/>
</dbReference>
<dbReference type="InterPro" id="IPR002774">
    <property type="entry name" value="Flagellin_arc-type"/>
</dbReference>
<keyword evidence="6" id="KW-0282">Flagellum</keyword>
<dbReference type="InterPro" id="IPR013373">
    <property type="entry name" value="Flagellin/pilin_N_arc"/>
</dbReference>
<evidence type="ECO:0000313" key="6">
    <source>
        <dbReference type="EMBL" id="QYZ80255.1"/>
    </source>
</evidence>
<keyword evidence="3 4" id="KW-0974">Archaeal flagellum</keyword>
<comment type="similarity">
    <text evidence="2 4">Belongs to the archaeal flagellin family.</text>
</comment>
<evidence type="ECO:0000313" key="7">
    <source>
        <dbReference type="Proteomes" id="UP000826709"/>
    </source>
</evidence>
<keyword evidence="5" id="KW-0472">Membrane</keyword>
<accession>A0A8G1A391</accession>
<reference evidence="6" key="1">
    <citation type="journal article" date="2005" name="Int. J. Syst. Evol. Microbiol.">
        <title>Methanofollis formosanus sp. nov., isolated from a fish pond.</title>
        <authorList>
            <person name="Wu S.Y."/>
            <person name="Chen S.C."/>
            <person name="Lai M.C."/>
        </authorList>
    </citation>
    <scope>NUCLEOTIDE SEQUENCE</scope>
    <source>
        <strain evidence="6">ML15</strain>
    </source>
</reference>
<dbReference type="EMBL" id="CP037968">
    <property type="protein sequence ID" value="QYZ80255.1"/>
    <property type="molecule type" value="Genomic_DNA"/>
</dbReference>
<dbReference type="Pfam" id="PF01917">
    <property type="entry name" value="Flagellin_arch-type"/>
    <property type="match status" value="1"/>
</dbReference>
<comment type="function">
    <text evidence="4">Flagellin is the subunit protein which polymerizes to form the filaments of archaeal flagella.</text>
</comment>
<dbReference type="OrthoDB" id="111617at2157"/>
<keyword evidence="5" id="KW-0812">Transmembrane</keyword>
<evidence type="ECO:0000256" key="4">
    <source>
        <dbReference type="RuleBase" id="RU361282"/>
    </source>
</evidence>
<dbReference type="GO" id="GO:0097588">
    <property type="term" value="P:archaeal or bacterial-type flagellum-dependent cell motility"/>
    <property type="evidence" value="ECO:0007669"/>
    <property type="project" value="InterPro"/>
</dbReference>
<dbReference type="Proteomes" id="UP000826709">
    <property type="component" value="Chromosome"/>
</dbReference>